<comment type="catalytic activity">
    <reaction evidence="9 10">
        <text>dTMP + ATP = dTDP + ADP</text>
        <dbReference type="Rhea" id="RHEA:13517"/>
        <dbReference type="ChEBI" id="CHEBI:30616"/>
        <dbReference type="ChEBI" id="CHEBI:58369"/>
        <dbReference type="ChEBI" id="CHEBI:63528"/>
        <dbReference type="ChEBI" id="CHEBI:456216"/>
        <dbReference type="EC" id="2.7.4.9"/>
    </reaction>
</comment>
<dbReference type="NCBIfam" id="TIGR00041">
    <property type="entry name" value="DTMP_kinase"/>
    <property type="match status" value="1"/>
</dbReference>
<evidence type="ECO:0000313" key="13">
    <source>
        <dbReference type="Proteomes" id="UP001375370"/>
    </source>
</evidence>
<dbReference type="CDD" id="cd01672">
    <property type="entry name" value="TMPK"/>
    <property type="match status" value="1"/>
</dbReference>
<comment type="function">
    <text evidence="10">Phosphorylation of dTMP to form dTDP in both de novo and salvage pathways of dTTP synthesis.</text>
</comment>
<dbReference type="Proteomes" id="UP001375370">
    <property type="component" value="Chromosome"/>
</dbReference>
<comment type="similarity">
    <text evidence="1 10">Belongs to the thymidylate kinase family.</text>
</comment>
<evidence type="ECO:0000256" key="10">
    <source>
        <dbReference type="HAMAP-Rule" id="MF_00165"/>
    </source>
</evidence>
<feature type="domain" description="Thymidylate kinase-like" evidence="11">
    <location>
        <begin position="9"/>
        <end position="197"/>
    </location>
</feature>
<evidence type="ECO:0000256" key="3">
    <source>
        <dbReference type="ARBA" id="ARBA00017144"/>
    </source>
</evidence>
<evidence type="ECO:0000256" key="4">
    <source>
        <dbReference type="ARBA" id="ARBA00022679"/>
    </source>
</evidence>
<dbReference type="SUPFAM" id="SSF52540">
    <property type="entry name" value="P-loop containing nucleoside triphosphate hydrolases"/>
    <property type="match status" value="1"/>
</dbReference>
<dbReference type="PROSITE" id="PS01331">
    <property type="entry name" value="THYMIDYLATE_KINASE"/>
    <property type="match status" value="1"/>
</dbReference>
<evidence type="ECO:0000256" key="9">
    <source>
        <dbReference type="ARBA" id="ARBA00048743"/>
    </source>
</evidence>
<name>A0ABZ2J3R8_9CHLR</name>
<dbReference type="EMBL" id="CP146612">
    <property type="protein sequence ID" value="WWX25431.1"/>
    <property type="molecule type" value="Genomic_DNA"/>
</dbReference>
<dbReference type="EC" id="2.7.4.9" evidence="2 10"/>
<accession>A0ABZ2J3R8</accession>
<dbReference type="InterPro" id="IPR018094">
    <property type="entry name" value="Thymidylate_kinase"/>
</dbReference>
<keyword evidence="7 10" id="KW-0418">Kinase</keyword>
<keyword evidence="5 10" id="KW-0545">Nucleotide biosynthesis</keyword>
<keyword evidence="8 10" id="KW-0067">ATP-binding</keyword>
<dbReference type="PANTHER" id="PTHR10344:SF4">
    <property type="entry name" value="UMP-CMP KINASE 2, MITOCHONDRIAL"/>
    <property type="match status" value="1"/>
</dbReference>
<evidence type="ECO:0000313" key="12">
    <source>
        <dbReference type="EMBL" id="WWX25431.1"/>
    </source>
</evidence>
<keyword evidence="13" id="KW-1185">Reference proteome</keyword>
<dbReference type="GO" id="GO:0004798">
    <property type="term" value="F:dTMP kinase activity"/>
    <property type="evidence" value="ECO:0007669"/>
    <property type="project" value="UniProtKB-EC"/>
</dbReference>
<evidence type="ECO:0000256" key="6">
    <source>
        <dbReference type="ARBA" id="ARBA00022741"/>
    </source>
</evidence>
<dbReference type="Pfam" id="PF02223">
    <property type="entry name" value="Thymidylate_kin"/>
    <property type="match status" value="1"/>
</dbReference>
<evidence type="ECO:0000256" key="5">
    <source>
        <dbReference type="ARBA" id="ARBA00022727"/>
    </source>
</evidence>
<dbReference type="InterPro" id="IPR018095">
    <property type="entry name" value="Thymidylate_kin_CS"/>
</dbReference>
<gene>
    <name evidence="10 12" type="primary">tmk</name>
    <name evidence="12" type="ORF">V8247_00235</name>
</gene>
<dbReference type="HAMAP" id="MF_00165">
    <property type="entry name" value="Thymidylate_kinase"/>
    <property type="match status" value="1"/>
</dbReference>
<organism evidence="12 13">
    <name type="scientific">Candidatus Dehalogenimonas loeffleri</name>
    <dbReference type="NCBI Taxonomy" id="3127115"/>
    <lineage>
        <taxon>Bacteria</taxon>
        <taxon>Bacillati</taxon>
        <taxon>Chloroflexota</taxon>
        <taxon>Dehalococcoidia</taxon>
        <taxon>Dehalococcoidales</taxon>
        <taxon>Dehalococcoidaceae</taxon>
        <taxon>Dehalogenimonas</taxon>
    </lineage>
</organism>
<dbReference type="Gene3D" id="3.40.50.300">
    <property type="entry name" value="P-loop containing nucleotide triphosphate hydrolases"/>
    <property type="match status" value="1"/>
</dbReference>
<keyword evidence="6 10" id="KW-0547">Nucleotide-binding</keyword>
<evidence type="ECO:0000256" key="8">
    <source>
        <dbReference type="ARBA" id="ARBA00022840"/>
    </source>
</evidence>
<protein>
    <recommendedName>
        <fullName evidence="3 10">Thymidylate kinase</fullName>
        <ecNumber evidence="2 10">2.7.4.9</ecNumber>
    </recommendedName>
    <alternativeName>
        <fullName evidence="10">dTMP kinase</fullName>
    </alternativeName>
</protein>
<feature type="binding site" evidence="10">
    <location>
        <begin position="11"/>
        <end position="18"/>
    </location>
    <ligand>
        <name>ATP</name>
        <dbReference type="ChEBI" id="CHEBI:30616"/>
    </ligand>
</feature>
<sequence>MSRGLFITLEGCEGSGKSSQAKMLAARLKQEGYDAVLTREPGGTPLGEAVSKILKWSTPGSINPIAELLLFNASRAQLVTDIINPALNTGQIVICDRYTDSSLVYQGLGRGLSPEIIQHMNDIAIQGLTPDLTILLDIPVETGRERKRHDTADRFEQESLDFHCRVRDAYLKLAEEEPQRWRIVKADAPKQTISEAIWLHVKGMLGA</sequence>
<dbReference type="InterPro" id="IPR027417">
    <property type="entry name" value="P-loop_NTPase"/>
</dbReference>
<evidence type="ECO:0000256" key="7">
    <source>
        <dbReference type="ARBA" id="ARBA00022777"/>
    </source>
</evidence>
<evidence type="ECO:0000259" key="11">
    <source>
        <dbReference type="Pfam" id="PF02223"/>
    </source>
</evidence>
<dbReference type="PANTHER" id="PTHR10344">
    <property type="entry name" value="THYMIDYLATE KINASE"/>
    <property type="match status" value="1"/>
</dbReference>
<evidence type="ECO:0000256" key="1">
    <source>
        <dbReference type="ARBA" id="ARBA00009776"/>
    </source>
</evidence>
<evidence type="ECO:0000256" key="2">
    <source>
        <dbReference type="ARBA" id="ARBA00012980"/>
    </source>
</evidence>
<keyword evidence="4 10" id="KW-0808">Transferase</keyword>
<dbReference type="RefSeq" id="WP_338737574.1">
    <property type="nucleotide sequence ID" value="NZ_CP146612.1"/>
</dbReference>
<dbReference type="InterPro" id="IPR039430">
    <property type="entry name" value="Thymidylate_kin-like_dom"/>
</dbReference>
<proteinExistence type="inferred from homology"/>
<reference evidence="12 13" key="1">
    <citation type="submission" date="2024-03" db="EMBL/GenBank/DDBJ databases">
        <title>A Dehalogenimonas Isolated from Estuarine Sediments Dihaloeliminates Chlorinated Alkanes.</title>
        <authorList>
            <person name="Yang Y."/>
            <person name="Wang H."/>
        </authorList>
    </citation>
    <scope>NUCLEOTIDE SEQUENCE [LARGE SCALE GENOMIC DNA]</scope>
    <source>
        <strain evidence="12 13">W</strain>
    </source>
</reference>